<dbReference type="RefSeq" id="WP_209968285.1">
    <property type="nucleotide sequence ID" value="NZ_JAGGLB010000001.1"/>
</dbReference>
<dbReference type="SUPFAM" id="SSF52266">
    <property type="entry name" value="SGNH hydrolase"/>
    <property type="match status" value="1"/>
</dbReference>
<sequence>MPTNMDIPLLLKRGGARVVITGDSLSYNRYDFEEEPRIDAYDCLPGIRSWSFMVRDEIHRSDEWFRHGGEVPYTHVQAETVFAISALPEFTFPFDNRTLTARVFEKEEELVLSYLHHNDTDSAVLFLGSVPGDTAAKFDIYVDGVYSQTVDNNGEGQLFQGYNPLYIEIQASSGKQHEICFKNWEQSAAHPHASGERTLHLLGIGSKLSPVYLTGQGGKTAEWLLGNLEARVTAYNPDLVLLILGANDRVYRTLEQFDQELRAVVGGIYASNPQTHVLLLAPPSSVNEQDPLLDDGNYIPDAKAIKYNDMMETIAGQLGCSYLDTSKVFAEIPIVQWRFDNVHLTKYGNKVLAAKVLEILGLDGLKS</sequence>
<keyword evidence="3" id="KW-1185">Reference proteome</keyword>
<dbReference type="InterPro" id="IPR036514">
    <property type="entry name" value="SGNH_hydro_sf"/>
</dbReference>
<gene>
    <name evidence="2" type="ORF">J2Z66_000018</name>
</gene>
<dbReference type="Proteomes" id="UP001519287">
    <property type="component" value="Unassembled WGS sequence"/>
</dbReference>
<dbReference type="InterPro" id="IPR051532">
    <property type="entry name" value="Ester_Hydrolysis_Enzymes"/>
</dbReference>
<accession>A0ABS4ILN9</accession>
<proteinExistence type="predicted"/>
<evidence type="ECO:0000259" key="1">
    <source>
        <dbReference type="Pfam" id="PF13472"/>
    </source>
</evidence>
<evidence type="ECO:0000313" key="3">
    <source>
        <dbReference type="Proteomes" id="UP001519287"/>
    </source>
</evidence>
<comment type="caution">
    <text evidence="2">The sequence shown here is derived from an EMBL/GenBank/DDBJ whole genome shotgun (WGS) entry which is preliminary data.</text>
</comment>
<dbReference type="InterPro" id="IPR013830">
    <property type="entry name" value="SGNH_hydro"/>
</dbReference>
<organism evidence="2 3">
    <name type="scientific">Paenibacillus eucommiae</name>
    <dbReference type="NCBI Taxonomy" id="1355755"/>
    <lineage>
        <taxon>Bacteria</taxon>
        <taxon>Bacillati</taxon>
        <taxon>Bacillota</taxon>
        <taxon>Bacilli</taxon>
        <taxon>Bacillales</taxon>
        <taxon>Paenibacillaceae</taxon>
        <taxon>Paenibacillus</taxon>
    </lineage>
</organism>
<name>A0ABS4ILN9_9BACL</name>
<evidence type="ECO:0000313" key="2">
    <source>
        <dbReference type="EMBL" id="MBP1988423.1"/>
    </source>
</evidence>
<dbReference type="Pfam" id="PF13472">
    <property type="entry name" value="Lipase_GDSL_2"/>
    <property type="match status" value="1"/>
</dbReference>
<reference evidence="2 3" key="1">
    <citation type="submission" date="2021-03" db="EMBL/GenBank/DDBJ databases">
        <title>Genomic Encyclopedia of Type Strains, Phase IV (KMG-IV): sequencing the most valuable type-strain genomes for metagenomic binning, comparative biology and taxonomic classification.</title>
        <authorList>
            <person name="Goeker M."/>
        </authorList>
    </citation>
    <scope>NUCLEOTIDE SEQUENCE [LARGE SCALE GENOMIC DNA]</scope>
    <source>
        <strain evidence="2 3">DSM 26048</strain>
    </source>
</reference>
<feature type="domain" description="SGNH hydrolase-type esterase" evidence="1">
    <location>
        <begin position="211"/>
        <end position="350"/>
    </location>
</feature>
<dbReference type="PANTHER" id="PTHR30383">
    <property type="entry name" value="THIOESTERASE 1/PROTEASE 1/LYSOPHOSPHOLIPASE L1"/>
    <property type="match status" value="1"/>
</dbReference>
<dbReference type="Gene3D" id="3.40.50.1110">
    <property type="entry name" value="SGNH hydrolase"/>
    <property type="match status" value="1"/>
</dbReference>
<dbReference type="EMBL" id="JAGGLB010000001">
    <property type="protein sequence ID" value="MBP1988423.1"/>
    <property type="molecule type" value="Genomic_DNA"/>
</dbReference>
<protein>
    <submittedName>
        <fullName evidence="2">Lysophospholipase L1-like esterase</fullName>
    </submittedName>
</protein>